<feature type="transmembrane region" description="Helical" evidence="1">
    <location>
        <begin position="21"/>
        <end position="38"/>
    </location>
</feature>
<reference evidence="2 3" key="1">
    <citation type="submission" date="2013-08" db="EMBL/GenBank/DDBJ databases">
        <authorList>
            <person name="Weinstock G."/>
            <person name="Sodergren E."/>
            <person name="Wylie T."/>
            <person name="Fulton L."/>
            <person name="Fulton R."/>
            <person name="Fronick C."/>
            <person name="O'Laughlin M."/>
            <person name="Godfrey J."/>
            <person name="Miner T."/>
            <person name="Herter B."/>
            <person name="Appelbaum E."/>
            <person name="Cordes M."/>
            <person name="Lek S."/>
            <person name="Wollam A."/>
            <person name="Pepin K.H."/>
            <person name="Palsikar V.B."/>
            <person name="Mitreva M."/>
            <person name="Wilson R.K."/>
        </authorList>
    </citation>
    <scope>NUCLEOTIDE SEQUENCE [LARGE SCALE GENOMIC DNA]</scope>
    <source>
        <strain evidence="2 3">ATCC BAA-474</strain>
    </source>
</reference>
<evidence type="ECO:0000313" key="3">
    <source>
        <dbReference type="Proteomes" id="UP000017081"/>
    </source>
</evidence>
<keyword evidence="1" id="KW-1133">Transmembrane helix</keyword>
<keyword evidence="1" id="KW-0812">Transmembrane</keyword>
<proteinExistence type="predicted"/>
<evidence type="ECO:0000256" key="1">
    <source>
        <dbReference type="SAM" id="Phobius"/>
    </source>
</evidence>
<keyword evidence="3" id="KW-1185">Reference proteome</keyword>
<accession>U7VAW7</accession>
<name>U7VAW7_9FUSO</name>
<dbReference type="Proteomes" id="UP000017081">
    <property type="component" value="Unassembled WGS sequence"/>
</dbReference>
<sequence length="43" mass="5211">MANKIYIINLEKMSRVYKEKLVFYSCLVYNLYVISKEYKKVGK</sequence>
<keyword evidence="1" id="KW-0472">Membrane</keyword>
<dbReference type="AlphaFoldDB" id="U7VAW7"/>
<dbReference type="EMBL" id="AXZF01000054">
    <property type="protein sequence ID" value="ERT68655.1"/>
    <property type="molecule type" value="Genomic_DNA"/>
</dbReference>
<comment type="caution">
    <text evidence="2">The sequence shown here is derived from an EMBL/GenBank/DDBJ whole genome shotgun (WGS) entry which is preliminary data.</text>
</comment>
<organism evidence="2 3">
    <name type="scientific">Cetobacterium somerae ATCC BAA-474</name>
    <dbReference type="NCBI Taxonomy" id="1319815"/>
    <lineage>
        <taxon>Bacteria</taxon>
        <taxon>Fusobacteriati</taxon>
        <taxon>Fusobacteriota</taxon>
        <taxon>Fusobacteriia</taxon>
        <taxon>Fusobacteriales</taxon>
        <taxon>Fusobacteriaceae</taxon>
        <taxon>Cetobacterium</taxon>
    </lineage>
</organism>
<dbReference type="HOGENOM" id="CLU_3231361_0_0_0"/>
<gene>
    <name evidence="2" type="ORF">HMPREF0202_01463</name>
</gene>
<evidence type="ECO:0000313" key="2">
    <source>
        <dbReference type="EMBL" id="ERT68655.1"/>
    </source>
</evidence>
<protein>
    <submittedName>
        <fullName evidence="2">Uncharacterized protein</fullName>
    </submittedName>
</protein>